<dbReference type="InterPro" id="IPR011011">
    <property type="entry name" value="Znf_FYVE_PHD"/>
</dbReference>
<dbReference type="Pfam" id="PF00628">
    <property type="entry name" value="PHD"/>
    <property type="match status" value="1"/>
</dbReference>
<feature type="region of interest" description="Disordered" evidence="5">
    <location>
        <begin position="104"/>
        <end position="127"/>
    </location>
</feature>
<evidence type="ECO:0000256" key="3">
    <source>
        <dbReference type="ARBA" id="ARBA00022833"/>
    </source>
</evidence>
<dbReference type="GO" id="GO:0008270">
    <property type="term" value="F:zinc ion binding"/>
    <property type="evidence" value="ECO:0007669"/>
    <property type="project" value="UniProtKB-KW"/>
</dbReference>
<accession>A0AAP0G5J6</accession>
<evidence type="ECO:0000313" key="7">
    <source>
        <dbReference type="EMBL" id="KAK8938560.1"/>
    </source>
</evidence>
<evidence type="ECO:0000313" key="8">
    <source>
        <dbReference type="Proteomes" id="UP001418222"/>
    </source>
</evidence>
<reference evidence="7 8" key="1">
    <citation type="journal article" date="2022" name="Nat. Plants">
        <title>Genomes of leafy and leafless Platanthera orchids illuminate the evolution of mycoheterotrophy.</title>
        <authorList>
            <person name="Li M.H."/>
            <person name="Liu K.W."/>
            <person name="Li Z."/>
            <person name="Lu H.C."/>
            <person name="Ye Q.L."/>
            <person name="Zhang D."/>
            <person name="Wang J.Y."/>
            <person name="Li Y.F."/>
            <person name="Zhong Z.M."/>
            <person name="Liu X."/>
            <person name="Yu X."/>
            <person name="Liu D.K."/>
            <person name="Tu X.D."/>
            <person name="Liu B."/>
            <person name="Hao Y."/>
            <person name="Liao X.Y."/>
            <person name="Jiang Y.T."/>
            <person name="Sun W.H."/>
            <person name="Chen J."/>
            <person name="Chen Y.Q."/>
            <person name="Ai Y."/>
            <person name="Zhai J.W."/>
            <person name="Wu S.S."/>
            <person name="Zhou Z."/>
            <person name="Hsiao Y.Y."/>
            <person name="Wu W.L."/>
            <person name="Chen Y.Y."/>
            <person name="Lin Y.F."/>
            <person name="Hsu J.L."/>
            <person name="Li C.Y."/>
            <person name="Wang Z.W."/>
            <person name="Zhao X."/>
            <person name="Zhong W.Y."/>
            <person name="Ma X.K."/>
            <person name="Ma L."/>
            <person name="Huang J."/>
            <person name="Chen G.Z."/>
            <person name="Huang M.Z."/>
            <person name="Huang L."/>
            <person name="Peng D.H."/>
            <person name="Luo Y.B."/>
            <person name="Zou S.Q."/>
            <person name="Chen S.P."/>
            <person name="Lan S."/>
            <person name="Tsai W.C."/>
            <person name="Van de Peer Y."/>
            <person name="Liu Z.J."/>
        </authorList>
    </citation>
    <scope>NUCLEOTIDE SEQUENCE [LARGE SCALE GENOMIC DNA]</scope>
    <source>
        <strain evidence="7">Lor287</strain>
    </source>
</reference>
<proteinExistence type="predicted"/>
<dbReference type="InterPro" id="IPR019786">
    <property type="entry name" value="Zinc_finger_PHD-type_CS"/>
</dbReference>
<evidence type="ECO:0000256" key="5">
    <source>
        <dbReference type="SAM" id="MobiDB-lite"/>
    </source>
</evidence>
<dbReference type="PANTHER" id="PTHR14140:SF27">
    <property type="entry name" value="OS04G0289800 PROTEIN"/>
    <property type="match status" value="1"/>
</dbReference>
<dbReference type="PANTHER" id="PTHR14140">
    <property type="entry name" value="E3 UBIQUITIN-PROTEIN LIGASE UHRF-RELATED"/>
    <property type="match status" value="1"/>
</dbReference>
<dbReference type="PROSITE" id="PS50016">
    <property type="entry name" value="ZF_PHD_2"/>
    <property type="match status" value="1"/>
</dbReference>
<keyword evidence="2 4" id="KW-0863">Zinc-finger</keyword>
<feature type="domain" description="PHD-type" evidence="6">
    <location>
        <begin position="10"/>
        <end position="61"/>
    </location>
</feature>
<organism evidence="7 8">
    <name type="scientific">Platanthera zijinensis</name>
    <dbReference type="NCBI Taxonomy" id="2320716"/>
    <lineage>
        <taxon>Eukaryota</taxon>
        <taxon>Viridiplantae</taxon>
        <taxon>Streptophyta</taxon>
        <taxon>Embryophyta</taxon>
        <taxon>Tracheophyta</taxon>
        <taxon>Spermatophyta</taxon>
        <taxon>Magnoliopsida</taxon>
        <taxon>Liliopsida</taxon>
        <taxon>Asparagales</taxon>
        <taxon>Orchidaceae</taxon>
        <taxon>Orchidoideae</taxon>
        <taxon>Orchideae</taxon>
        <taxon>Orchidinae</taxon>
        <taxon>Platanthera</taxon>
    </lineage>
</organism>
<protein>
    <submittedName>
        <fullName evidence="7">E3 ubiquitin-protein ligase ORTHRUS 2</fullName>
    </submittedName>
</protein>
<dbReference type="PROSITE" id="PS01359">
    <property type="entry name" value="ZF_PHD_1"/>
    <property type="match status" value="1"/>
</dbReference>
<dbReference type="GO" id="GO:0044027">
    <property type="term" value="P:negative regulation of gene expression via chromosomal CpG island methylation"/>
    <property type="evidence" value="ECO:0007669"/>
    <property type="project" value="TreeGrafter"/>
</dbReference>
<dbReference type="InterPro" id="IPR013083">
    <property type="entry name" value="Znf_RING/FYVE/PHD"/>
</dbReference>
<evidence type="ECO:0000256" key="1">
    <source>
        <dbReference type="ARBA" id="ARBA00022723"/>
    </source>
</evidence>
<dbReference type="GO" id="GO:0061630">
    <property type="term" value="F:ubiquitin protein ligase activity"/>
    <property type="evidence" value="ECO:0007669"/>
    <property type="project" value="TreeGrafter"/>
</dbReference>
<dbReference type="Proteomes" id="UP001418222">
    <property type="component" value="Unassembled WGS sequence"/>
</dbReference>
<evidence type="ECO:0000256" key="4">
    <source>
        <dbReference type="PROSITE-ProRule" id="PRU00146"/>
    </source>
</evidence>
<keyword evidence="8" id="KW-1185">Reference proteome</keyword>
<evidence type="ECO:0000259" key="6">
    <source>
        <dbReference type="PROSITE" id="PS50016"/>
    </source>
</evidence>
<dbReference type="SMART" id="SM00249">
    <property type="entry name" value="PHD"/>
    <property type="match status" value="1"/>
</dbReference>
<keyword evidence="3" id="KW-0862">Zinc</keyword>
<dbReference type="GO" id="GO:0016567">
    <property type="term" value="P:protein ubiquitination"/>
    <property type="evidence" value="ECO:0007669"/>
    <property type="project" value="TreeGrafter"/>
</dbReference>
<dbReference type="EMBL" id="JBBWWQ010000009">
    <property type="protein sequence ID" value="KAK8938560.1"/>
    <property type="molecule type" value="Genomic_DNA"/>
</dbReference>
<sequence>MASDLPCDADGICMVCKTKPPEAESVHCHTCATPWHAPCLSRPPETLVSTLEWQCPDCFPSPESAAETTAPANVGGSAELVAAIRAIEADSSLTDKEKARRRQALVSGGGGLPEVDGVEENERGKNKAKRENDVLDLLDRSIYCSFCGQWIKRWRFSIPEFQGLGNGGVRKLGKKRTWRLLKGGVRSGFRMRIPVLA</sequence>
<name>A0AAP0G5J6_9ASPA</name>
<dbReference type="Gene3D" id="3.30.40.10">
    <property type="entry name" value="Zinc/RING finger domain, C3HC4 (zinc finger)"/>
    <property type="match status" value="1"/>
</dbReference>
<evidence type="ECO:0000256" key="2">
    <source>
        <dbReference type="ARBA" id="ARBA00022771"/>
    </source>
</evidence>
<keyword evidence="1" id="KW-0479">Metal-binding</keyword>
<dbReference type="InterPro" id="IPR019787">
    <property type="entry name" value="Znf_PHD-finger"/>
</dbReference>
<gene>
    <name evidence="7" type="primary">ORTH2</name>
    <name evidence="7" type="ORF">KSP39_PZI011337</name>
</gene>
<dbReference type="InterPro" id="IPR001965">
    <property type="entry name" value="Znf_PHD"/>
</dbReference>
<comment type="caution">
    <text evidence="7">The sequence shown here is derived from an EMBL/GenBank/DDBJ whole genome shotgun (WGS) entry which is preliminary data.</text>
</comment>
<dbReference type="InterPro" id="IPR045134">
    <property type="entry name" value="UHRF1/2-like"/>
</dbReference>
<dbReference type="AlphaFoldDB" id="A0AAP0G5J6"/>
<dbReference type="SUPFAM" id="SSF57903">
    <property type="entry name" value="FYVE/PHD zinc finger"/>
    <property type="match status" value="1"/>
</dbReference>